<dbReference type="AlphaFoldDB" id="A0AAV9GTS6"/>
<dbReference type="InterPro" id="IPR036034">
    <property type="entry name" value="PDZ_sf"/>
</dbReference>
<evidence type="ECO:0000259" key="8">
    <source>
        <dbReference type="Pfam" id="PF12812"/>
    </source>
</evidence>
<gene>
    <name evidence="9" type="ORF">QBC34DRAFT_403529</name>
</gene>
<dbReference type="SUPFAM" id="SSF50156">
    <property type="entry name" value="PDZ domain-like"/>
    <property type="match status" value="2"/>
</dbReference>
<dbReference type="Proteomes" id="UP001321760">
    <property type="component" value="Unassembled WGS sequence"/>
</dbReference>
<dbReference type="CDD" id="cd06719">
    <property type="entry name" value="PDZ2-4_Nma111p-like"/>
    <property type="match status" value="2"/>
</dbReference>
<feature type="region of interest" description="Disordered" evidence="7">
    <location>
        <begin position="76"/>
        <end position="132"/>
    </location>
</feature>
<dbReference type="Pfam" id="PF13365">
    <property type="entry name" value="Trypsin_2"/>
    <property type="match status" value="1"/>
</dbReference>
<dbReference type="CDD" id="cd06786">
    <property type="entry name" value="cpPDZ1_ScNma111-like"/>
    <property type="match status" value="1"/>
</dbReference>
<evidence type="ECO:0000256" key="4">
    <source>
        <dbReference type="ARBA" id="ARBA00021524"/>
    </source>
</evidence>
<keyword evidence="6" id="KW-0677">Repeat</keyword>
<name>A0AAV9GTS6_9PEZI</name>
<accession>A0AAV9GTS6</accession>
<dbReference type="PANTHER" id="PTHR46366">
    <property type="entry name" value="PRO-APOPTOTIC SERINE PROTEASE NMA111"/>
    <property type="match status" value="1"/>
</dbReference>
<proteinExistence type="inferred from homology"/>
<evidence type="ECO:0000256" key="5">
    <source>
        <dbReference type="ARBA" id="ARBA00022703"/>
    </source>
</evidence>
<keyword evidence="10" id="KW-1185">Reference proteome</keyword>
<evidence type="ECO:0000256" key="3">
    <source>
        <dbReference type="ARBA" id="ARBA00020338"/>
    </source>
</evidence>
<evidence type="ECO:0000256" key="7">
    <source>
        <dbReference type="SAM" id="MobiDB-lite"/>
    </source>
</evidence>
<dbReference type="GO" id="GO:0004252">
    <property type="term" value="F:serine-type endopeptidase activity"/>
    <property type="evidence" value="ECO:0007669"/>
    <property type="project" value="InterPro"/>
</dbReference>
<dbReference type="Gene3D" id="2.30.42.10">
    <property type="match status" value="2"/>
</dbReference>
<dbReference type="InterPro" id="IPR025926">
    <property type="entry name" value="PDZ-like_dom"/>
</dbReference>
<evidence type="ECO:0000256" key="6">
    <source>
        <dbReference type="ARBA" id="ARBA00022737"/>
    </source>
</evidence>
<sequence>MRPALLLSWRLRTTALPPATAHSVAPSQILFRIAFGNRTHAAPHRLTAHAYISGRLAALPCRPFSSANTLLSTLIPTPTQPTAAMNGPNATPRSKRKEPPHHAIDARHPKHLRPNGDLSSGGENTPETHDDFEGEYEEFDDTRLQALLPTGPDTAEWQATIESVVRNVVSIRFCQTCSFDTDPALTSEATGFVVDAERGYILTNRHVVGSGPFWGYCVFDNHEEVDAYPVYRDPVHDFGILKFDPKAIKYMPVASLPLRPDLARVGVEIRVVGNDAGEKLSILSGVISRLDRNAPEYGDGYSDFNTCYYQASAAASGGSSGSPVVNIDGFAVALQAGGRADGASTDYFLPLDRPLRALKCLQEGKPITRGDIQCQFLLKPFDECRRLGLTPEWEAQMRKAFPKETNMLVAEIVLPEGPSYKHIEEGDVLIKVNGELLTQFIRLDDILDSSVGGTVKLLLLRGGEEVEVEIQVGDLHAITPDRFVSVSGGSFHSLSYQQARLYGVACKGVFVCEAGGSFRVDNADNGWLIQSIDHKKTPDLETFIDVVKNIPDKARVVVTYKHLRDLHTLNTTIIYVDRHWQKKMKLAVRNDETGLWDFSNLADALPPVPPVPRTASFIQLEHTSHPAVAELVRSFVHVNCTMPVKLDGFPKNRKWGMGLVIDAEKGLVIISRAIVPYDLCDISITIADSIVVEGKVVFLHPLQNYAIIQYDPKLVDAPVLSAKLSTEEITQGASTYFIGYNRIGRIVHAATTVTEIFAVTIPANSGAPRYRAVNVDAITVDTSLSGQCGSGVLVAQDGTVQALWLTYLGERSPSTHRDEEYHLGLATPTIMPVISQIQQGIVPKLRMLSVEFRAIQMSQARLMGVSEEWIQKVSVANTAHHQLFMVTKRTFEREEQGGDALLEGDILLTLKDKLITKISELDVMYSHEVLDAVIVRDCQELHLKLPTVAAHDVETSHAVSFCGAILHRPHHAVRQQISKLFSEVYVSARTRGSPAYQYGLAPTNFITHVNGKPTPDLESFIAAVVKIPDNTYFRLRAMTFDSVPWVVTMKKNEHYFPTVELIKDPNEECGWRRVTYEGGKSIEGEGQDGLMPAGVEDSTEMDVDVGVADA</sequence>
<dbReference type="PANTHER" id="PTHR46366:SF8">
    <property type="entry name" value="PRO-APOPTOTIC SERINE PROTEASE NMA111"/>
    <property type="match status" value="1"/>
</dbReference>
<evidence type="ECO:0000313" key="10">
    <source>
        <dbReference type="Proteomes" id="UP001321760"/>
    </source>
</evidence>
<dbReference type="GO" id="GO:0006915">
    <property type="term" value="P:apoptotic process"/>
    <property type="evidence" value="ECO:0007669"/>
    <property type="project" value="UniProtKB-KW"/>
</dbReference>
<dbReference type="Gene3D" id="2.40.10.120">
    <property type="match status" value="2"/>
</dbReference>
<evidence type="ECO:0000256" key="1">
    <source>
        <dbReference type="ARBA" id="ARBA00002558"/>
    </source>
</evidence>
<comment type="similarity">
    <text evidence="2">Belongs to the peptidase S1C family.</text>
</comment>
<dbReference type="EMBL" id="MU865934">
    <property type="protein sequence ID" value="KAK4450021.1"/>
    <property type="molecule type" value="Genomic_DNA"/>
</dbReference>
<evidence type="ECO:0000313" key="9">
    <source>
        <dbReference type="EMBL" id="KAK4450021.1"/>
    </source>
</evidence>
<evidence type="ECO:0000256" key="2">
    <source>
        <dbReference type="ARBA" id="ARBA00010541"/>
    </source>
</evidence>
<comment type="caution">
    <text evidence="9">The sequence shown here is derived from an EMBL/GenBank/DDBJ whole genome shotgun (WGS) entry which is preliminary data.</text>
</comment>
<dbReference type="PRINTS" id="PR00834">
    <property type="entry name" value="PROTEASES2C"/>
</dbReference>
<feature type="domain" description="PDZ-like" evidence="8">
    <location>
        <begin position="953"/>
        <end position="1030"/>
    </location>
</feature>
<dbReference type="Pfam" id="PF12812">
    <property type="entry name" value="PDZ_1"/>
    <property type="match status" value="2"/>
</dbReference>
<comment type="function">
    <text evidence="1">Nuclear serine protease which mediates apoptosis.</text>
</comment>
<reference evidence="9" key="1">
    <citation type="journal article" date="2023" name="Mol. Phylogenet. Evol.">
        <title>Genome-scale phylogeny and comparative genomics of the fungal order Sordariales.</title>
        <authorList>
            <person name="Hensen N."/>
            <person name="Bonometti L."/>
            <person name="Westerberg I."/>
            <person name="Brannstrom I.O."/>
            <person name="Guillou S."/>
            <person name="Cros-Aarteil S."/>
            <person name="Calhoun S."/>
            <person name="Haridas S."/>
            <person name="Kuo A."/>
            <person name="Mondo S."/>
            <person name="Pangilinan J."/>
            <person name="Riley R."/>
            <person name="LaButti K."/>
            <person name="Andreopoulos B."/>
            <person name="Lipzen A."/>
            <person name="Chen C."/>
            <person name="Yan M."/>
            <person name="Daum C."/>
            <person name="Ng V."/>
            <person name="Clum A."/>
            <person name="Steindorff A."/>
            <person name="Ohm R.A."/>
            <person name="Martin F."/>
            <person name="Silar P."/>
            <person name="Natvig D.O."/>
            <person name="Lalanne C."/>
            <person name="Gautier V."/>
            <person name="Ament-Velasquez S.L."/>
            <person name="Kruys A."/>
            <person name="Hutchinson M.I."/>
            <person name="Powell A.J."/>
            <person name="Barry K."/>
            <person name="Miller A.N."/>
            <person name="Grigoriev I.V."/>
            <person name="Debuchy R."/>
            <person name="Gladieux P."/>
            <person name="Hiltunen Thoren M."/>
            <person name="Johannesson H."/>
        </authorList>
    </citation>
    <scope>NUCLEOTIDE SEQUENCE</scope>
    <source>
        <strain evidence="9">PSN243</strain>
    </source>
</reference>
<dbReference type="GO" id="GO:0006508">
    <property type="term" value="P:proteolysis"/>
    <property type="evidence" value="ECO:0007669"/>
    <property type="project" value="InterPro"/>
</dbReference>
<keyword evidence="5" id="KW-0053">Apoptosis</keyword>
<dbReference type="InterPro" id="IPR001940">
    <property type="entry name" value="Peptidase_S1C"/>
</dbReference>
<protein>
    <recommendedName>
        <fullName evidence="3">Pro-apoptotic serine protease NMA111</fullName>
    </recommendedName>
    <alternativeName>
        <fullName evidence="4">Pro-apoptotic serine protease nma111</fullName>
    </alternativeName>
</protein>
<feature type="compositionally biased region" description="Polar residues" evidence="7">
    <location>
        <begin position="76"/>
        <end position="92"/>
    </location>
</feature>
<feature type="domain" description="PDZ-like" evidence="8">
    <location>
        <begin position="477"/>
        <end position="553"/>
    </location>
</feature>
<reference evidence="9" key="2">
    <citation type="submission" date="2023-05" db="EMBL/GenBank/DDBJ databases">
        <authorList>
            <consortium name="Lawrence Berkeley National Laboratory"/>
            <person name="Steindorff A."/>
            <person name="Hensen N."/>
            <person name="Bonometti L."/>
            <person name="Westerberg I."/>
            <person name="Brannstrom I.O."/>
            <person name="Guillou S."/>
            <person name="Cros-Aarteil S."/>
            <person name="Calhoun S."/>
            <person name="Haridas S."/>
            <person name="Kuo A."/>
            <person name="Mondo S."/>
            <person name="Pangilinan J."/>
            <person name="Riley R."/>
            <person name="Labutti K."/>
            <person name="Andreopoulos B."/>
            <person name="Lipzen A."/>
            <person name="Chen C."/>
            <person name="Yanf M."/>
            <person name="Daum C."/>
            <person name="Ng V."/>
            <person name="Clum A."/>
            <person name="Ohm R."/>
            <person name="Martin F."/>
            <person name="Silar P."/>
            <person name="Natvig D."/>
            <person name="Lalanne C."/>
            <person name="Gautier V."/>
            <person name="Ament-Velasquez S.L."/>
            <person name="Kruys A."/>
            <person name="Hutchinson M.I."/>
            <person name="Powell A.J."/>
            <person name="Barry K."/>
            <person name="Miller A.N."/>
            <person name="Grigoriev I.V."/>
            <person name="Debuchy R."/>
            <person name="Gladieux P."/>
            <person name="Thoren M.H."/>
            <person name="Johannesson H."/>
        </authorList>
    </citation>
    <scope>NUCLEOTIDE SEQUENCE</scope>
    <source>
        <strain evidence="9">PSN243</strain>
    </source>
</reference>
<dbReference type="InterPro" id="IPR009003">
    <property type="entry name" value="Peptidase_S1_PA"/>
</dbReference>
<dbReference type="SUPFAM" id="SSF50494">
    <property type="entry name" value="Trypsin-like serine proteases"/>
    <property type="match status" value="2"/>
</dbReference>
<organism evidence="9 10">
    <name type="scientific">Podospora aff. communis PSN243</name>
    <dbReference type="NCBI Taxonomy" id="3040156"/>
    <lineage>
        <taxon>Eukaryota</taxon>
        <taxon>Fungi</taxon>
        <taxon>Dikarya</taxon>
        <taxon>Ascomycota</taxon>
        <taxon>Pezizomycotina</taxon>
        <taxon>Sordariomycetes</taxon>
        <taxon>Sordariomycetidae</taxon>
        <taxon>Sordariales</taxon>
        <taxon>Podosporaceae</taxon>
        <taxon>Podospora</taxon>
    </lineage>
</organism>